<feature type="transmembrane region" description="Helical" evidence="1">
    <location>
        <begin position="298"/>
        <end position="317"/>
    </location>
</feature>
<dbReference type="EMBL" id="CP015641">
    <property type="protein sequence ID" value="ANF26170.1"/>
    <property type="molecule type" value="Genomic_DNA"/>
</dbReference>
<evidence type="ECO:0000313" key="3">
    <source>
        <dbReference type="Proteomes" id="UP000077787"/>
    </source>
</evidence>
<dbReference type="Pfam" id="PF01944">
    <property type="entry name" value="SpoIIM"/>
    <property type="match status" value="1"/>
</dbReference>
<name>A0A172WRW2_STUST</name>
<keyword evidence="1" id="KW-1133">Transmembrane helix</keyword>
<dbReference type="PANTHER" id="PTHR35337">
    <property type="entry name" value="SLR1478 PROTEIN"/>
    <property type="match status" value="1"/>
</dbReference>
<dbReference type="InterPro" id="IPR002798">
    <property type="entry name" value="SpoIIM-like"/>
</dbReference>
<feature type="transmembrane region" description="Helical" evidence="1">
    <location>
        <begin position="229"/>
        <end position="252"/>
    </location>
</feature>
<keyword evidence="1" id="KW-0472">Membrane</keyword>
<accession>A0A172WRW2</accession>
<keyword evidence="1" id="KW-0812">Transmembrane</keyword>
<reference evidence="2 3" key="1">
    <citation type="submission" date="2016-05" db="EMBL/GenBank/DDBJ databases">
        <title>Genome sequence of Pseudomonas stutzeri 273 and identification of the exopolysaccharide biosynthesis locus.</title>
        <authorList>
            <person name="Wu S."/>
            <person name="Sun C."/>
        </authorList>
    </citation>
    <scope>NUCLEOTIDE SEQUENCE [LARGE SCALE GENOMIC DNA]</scope>
    <source>
        <strain evidence="2 3">273</strain>
    </source>
</reference>
<feature type="transmembrane region" description="Helical" evidence="1">
    <location>
        <begin position="197"/>
        <end position="217"/>
    </location>
</feature>
<evidence type="ECO:0000256" key="1">
    <source>
        <dbReference type="SAM" id="Phobius"/>
    </source>
</evidence>
<sequence length="327" mass="35907">MKQSQFETRHQAEWQTFDETLAALERGKGNQPRLIADFPAAYRRLCQQLALAQSRGYSMRFVERLQLLVQRGHHQLYRHRSPLGGRLLGFFLGGFGRLVRAEWRYLAAASLIFYGSLLGMAGLVLAFPELVYSLISPEQVAEMEAMYDPDASRLGRFGERGSADDWVMFGYYVMHNIGIAFQTFAGGLLFGLGSLFYLLFNGLIIGAIAGHLTGIGYDQPFWSFVIGHGAFELTAITLAGAAGLKLGAALVAPGRHTRSEALRLAAATAVRLITGAILFLLIAAFIEAYWSSMTYPSAPVKYAVGALLWLLVGAYLTQSGRRSHAAE</sequence>
<evidence type="ECO:0000313" key="2">
    <source>
        <dbReference type="EMBL" id="ANF26170.1"/>
    </source>
</evidence>
<protein>
    <recommendedName>
        <fullName evidence="4">Stage II sporulation protein M</fullName>
    </recommendedName>
</protein>
<proteinExistence type="predicted"/>
<feature type="transmembrane region" description="Helical" evidence="1">
    <location>
        <begin position="169"/>
        <end position="190"/>
    </location>
</feature>
<organism evidence="2 3">
    <name type="scientific">Stutzerimonas stutzeri</name>
    <name type="common">Pseudomonas stutzeri</name>
    <dbReference type="NCBI Taxonomy" id="316"/>
    <lineage>
        <taxon>Bacteria</taxon>
        <taxon>Pseudomonadati</taxon>
        <taxon>Pseudomonadota</taxon>
        <taxon>Gammaproteobacteria</taxon>
        <taxon>Pseudomonadales</taxon>
        <taxon>Pseudomonadaceae</taxon>
        <taxon>Stutzerimonas</taxon>
    </lineage>
</organism>
<feature type="transmembrane region" description="Helical" evidence="1">
    <location>
        <begin position="264"/>
        <end position="286"/>
    </location>
</feature>
<feature type="transmembrane region" description="Helical" evidence="1">
    <location>
        <begin position="105"/>
        <end position="127"/>
    </location>
</feature>
<dbReference type="eggNOG" id="COG1300">
    <property type="taxonomic scope" value="Bacteria"/>
</dbReference>
<evidence type="ECO:0008006" key="4">
    <source>
        <dbReference type="Google" id="ProtNLM"/>
    </source>
</evidence>
<dbReference type="AlphaFoldDB" id="A0A172WRW2"/>
<dbReference type="OrthoDB" id="9792847at2"/>
<gene>
    <name evidence="2" type="ORF">PS273GM_13920</name>
</gene>
<dbReference type="RefSeq" id="WP_064481694.1">
    <property type="nucleotide sequence ID" value="NZ_CP015641.1"/>
</dbReference>
<dbReference type="Proteomes" id="UP000077787">
    <property type="component" value="Chromosome"/>
</dbReference>
<dbReference type="PANTHER" id="PTHR35337:SF1">
    <property type="entry name" value="SLR1478 PROTEIN"/>
    <property type="match status" value="1"/>
</dbReference>